<sequence length="227" mass="25629">MRVLIIEDDEKLCESLSFQLEKEKINVDVCHDGEDGLHFIREQAHDVILLDRMIPLIDGLRVLGTMRAEHINTPVILVTALGELNDRITGLDCGADDYIVKPFAFQELMARIRSICRRPRTWESSSQLTFGDILYDAASNQLFRSGNCICTLSKREGTLLELFLRNPGQILPRNTILTKVWGPDAGVEDGNLDNYIHFIRRRLKQAGSTLSLKTVRGVGYCLEEGDV</sequence>
<reference evidence="12 13" key="1">
    <citation type="submission" date="2018-05" db="EMBL/GenBank/DDBJ databases">
        <authorList>
            <person name="Goeker M."/>
            <person name="Huntemann M."/>
            <person name="Clum A."/>
            <person name="Pillay M."/>
            <person name="Palaniappan K."/>
            <person name="Varghese N."/>
            <person name="Mikhailova N."/>
            <person name="Stamatis D."/>
            <person name="Reddy T."/>
            <person name="Daum C."/>
            <person name="Shapiro N."/>
            <person name="Ivanova N."/>
            <person name="Kyrpides N."/>
            <person name="Woyke T."/>
        </authorList>
    </citation>
    <scope>NUCLEOTIDE SEQUENCE [LARGE SCALE GENOMIC DNA]</scope>
    <source>
        <strain evidence="12 13">DSM 26524</strain>
    </source>
</reference>
<evidence type="ECO:0000313" key="13">
    <source>
        <dbReference type="Proteomes" id="UP000245412"/>
    </source>
</evidence>
<gene>
    <name evidence="12" type="ORF">C7383_10753</name>
</gene>
<dbReference type="CDD" id="cd00383">
    <property type="entry name" value="trans_reg_C"/>
    <property type="match status" value="1"/>
</dbReference>
<dbReference type="InterPro" id="IPR011006">
    <property type="entry name" value="CheY-like_superfamily"/>
</dbReference>
<evidence type="ECO:0000256" key="8">
    <source>
        <dbReference type="PROSITE-ProRule" id="PRU00169"/>
    </source>
</evidence>
<comment type="caution">
    <text evidence="12">The sequence shown here is derived from an EMBL/GenBank/DDBJ whole genome shotgun (WGS) entry which is preliminary data.</text>
</comment>
<evidence type="ECO:0000256" key="3">
    <source>
        <dbReference type="ARBA" id="ARBA00023012"/>
    </source>
</evidence>
<dbReference type="Proteomes" id="UP000245412">
    <property type="component" value="Unassembled WGS sequence"/>
</dbReference>
<evidence type="ECO:0000313" key="12">
    <source>
        <dbReference type="EMBL" id="PWJ75046.1"/>
    </source>
</evidence>
<dbReference type="EMBL" id="QGGY01000007">
    <property type="protein sequence ID" value="PWJ75046.1"/>
    <property type="molecule type" value="Genomic_DNA"/>
</dbReference>
<proteinExistence type="predicted"/>
<evidence type="ECO:0000256" key="6">
    <source>
        <dbReference type="ARBA" id="ARBA00023163"/>
    </source>
</evidence>
<evidence type="ECO:0000256" key="7">
    <source>
        <dbReference type="ARBA" id="ARBA00024867"/>
    </source>
</evidence>
<comment type="function">
    <text evidence="7">May play the central regulatory role in sporulation. It may be an element of the effector pathway responsible for the activation of sporulation genes in response to nutritional stress. Spo0A may act in concert with spo0H (a sigma factor) to control the expression of some genes that are critical to the sporulation process.</text>
</comment>
<feature type="DNA-binding region" description="OmpR/PhoB-type" evidence="9">
    <location>
        <begin position="125"/>
        <end position="224"/>
    </location>
</feature>
<evidence type="ECO:0000259" key="10">
    <source>
        <dbReference type="PROSITE" id="PS50110"/>
    </source>
</evidence>
<dbReference type="GO" id="GO:0006355">
    <property type="term" value="P:regulation of DNA-templated transcription"/>
    <property type="evidence" value="ECO:0007669"/>
    <property type="project" value="InterPro"/>
</dbReference>
<dbReference type="PROSITE" id="PS51755">
    <property type="entry name" value="OMPR_PHOB"/>
    <property type="match status" value="1"/>
</dbReference>
<dbReference type="Gene3D" id="6.10.250.690">
    <property type="match status" value="1"/>
</dbReference>
<dbReference type="RefSeq" id="WP_109626781.1">
    <property type="nucleotide sequence ID" value="NZ_JANKBI010000007.1"/>
</dbReference>
<dbReference type="InterPro" id="IPR001789">
    <property type="entry name" value="Sig_transdc_resp-reg_receiver"/>
</dbReference>
<dbReference type="GO" id="GO:0032993">
    <property type="term" value="C:protein-DNA complex"/>
    <property type="evidence" value="ECO:0007669"/>
    <property type="project" value="TreeGrafter"/>
</dbReference>
<dbReference type="AlphaFoldDB" id="A0AB73T353"/>
<dbReference type="GO" id="GO:0005829">
    <property type="term" value="C:cytosol"/>
    <property type="evidence" value="ECO:0007669"/>
    <property type="project" value="TreeGrafter"/>
</dbReference>
<dbReference type="InterPro" id="IPR001867">
    <property type="entry name" value="OmpR/PhoB-type_DNA-bd"/>
</dbReference>
<keyword evidence="13" id="KW-1185">Reference proteome</keyword>
<dbReference type="Gene3D" id="3.40.50.2300">
    <property type="match status" value="1"/>
</dbReference>
<evidence type="ECO:0000256" key="2">
    <source>
        <dbReference type="ARBA" id="ARBA00022553"/>
    </source>
</evidence>
<protein>
    <recommendedName>
        <fullName evidence="1">Stage 0 sporulation protein A homolog</fullName>
    </recommendedName>
</protein>
<keyword evidence="4" id="KW-0805">Transcription regulation</keyword>
<dbReference type="PANTHER" id="PTHR48111">
    <property type="entry name" value="REGULATOR OF RPOS"/>
    <property type="match status" value="1"/>
</dbReference>
<dbReference type="InterPro" id="IPR039420">
    <property type="entry name" value="WalR-like"/>
</dbReference>
<dbReference type="Pfam" id="PF00486">
    <property type="entry name" value="Trans_reg_C"/>
    <property type="match status" value="1"/>
</dbReference>
<dbReference type="InterPro" id="IPR016032">
    <property type="entry name" value="Sig_transdc_resp-reg_C-effctor"/>
</dbReference>
<name>A0AB73T353_9FIRM</name>
<dbReference type="SUPFAM" id="SSF46894">
    <property type="entry name" value="C-terminal effector domain of the bipartite response regulators"/>
    <property type="match status" value="1"/>
</dbReference>
<keyword evidence="2 8" id="KW-0597">Phosphoprotein</keyword>
<dbReference type="InterPro" id="IPR036388">
    <property type="entry name" value="WH-like_DNA-bd_sf"/>
</dbReference>
<dbReference type="PANTHER" id="PTHR48111:SF22">
    <property type="entry name" value="REGULATOR OF RPOS"/>
    <property type="match status" value="1"/>
</dbReference>
<evidence type="ECO:0000256" key="5">
    <source>
        <dbReference type="ARBA" id="ARBA00023125"/>
    </source>
</evidence>
<dbReference type="SMART" id="SM00448">
    <property type="entry name" value="REC"/>
    <property type="match status" value="1"/>
</dbReference>
<accession>A0AB73T353</accession>
<feature type="domain" description="Response regulatory" evidence="10">
    <location>
        <begin position="2"/>
        <end position="116"/>
    </location>
</feature>
<dbReference type="SMART" id="SM00862">
    <property type="entry name" value="Trans_reg_C"/>
    <property type="match status" value="1"/>
</dbReference>
<dbReference type="Gene3D" id="1.10.10.10">
    <property type="entry name" value="Winged helix-like DNA-binding domain superfamily/Winged helix DNA-binding domain"/>
    <property type="match status" value="1"/>
</dbReference>
<dbReference type="PROSITE" id="PS50110">
    <property type="entry name" value="RESPONSE_REGULATORY"/>
    <property type="match status" value="1"/>
</dbReference>
<evidence type="ECO:0000256" key="9">
    <source>
        <dbReference type="PROSITE-ProRule" id="PRU01091"/>
    </source>
</evidence>
<keyword evidence="6" id="KW-0804">Transcription</keyword>
<dbReference type="Pfam" id="PF00072">
    <property type="entry name" value="Response_reg"/>
    <property type="match status" value="1"/>
</dbReference>
<evidence type="ECO:0000256" key="4">
    <source>
        <dbReference type="ARBA" id="ARBA00023015"/>
    </source>
</evidence>
<dbReference type="GO" id="GO:0000976">
    <property type="term" value="F:transcription cis-regulatory region binding"/>
    <property type="evidence" value="ECO:0007669"/>
    <property type="project" value="TreeGrafter"/>
</dbReference>
<dbReference type="GO" id="GO:0000156">
    <property type="term" value="F:phosphorelay response regulator activity"/>
    <property type="evidence" value="ECO:0007669"/>
    <property type="project" value="TreeGrafter"/>
</dbReference>
<feature type="modified residue" description="4-aspartylphosphate" evidence="8">
    <location>
        <position position="51"/>
    </location>
</feature>
<evidence type="ECO:0000256" key="1">
    <source>
        <dbReference type="ARBA" id="ARBA00018672"/>
    </source>
</evidence>
<evidence type="ECO:0000259" key="11">
    <source>
        <dbReference type="PROSITE" id="PS51755"/>
    </source>
</evidence>
<organism evidence="12 13">
    <name type="scientific">Murimonas intestini</name>
    <dbReference type="NCBI Taxonomy" id="1337051"/>
    <lineage>
        <taxon>Bacteria</taxon>
        <taxon>Bacillati</taxon>
        <taxon>Bacillota</taxon>
        <taxon>Clostridia</taxon>
        <taxon>Lachnospirales</taxon>
        <taxon>Lachnospiraceae</taxon>
        <taxon>Murimonas</taxon>
    </lineage>
</organism>
<feature type="domain" description="OmpR/PhoB-type" evidence="11">
    <location>
        <begin position="125"/>
        <end position="224"/>
    </location>
</feature>
<dbReference type="SUPFAM" id="SSF52172">
    <property type="entry name" value="CheY-like"/>
    <property type="match status" value="1"/>
</dbReference>
<keyword evidence="5 9" id="KW-0238">DNA-binding</keyword>
<keyword evidence="3" id="KW-0902">Two-component regulatory system</keyword>